<keyword evidence="10" id="KW-1185">Reference proteome</keyword>
<evidence type="ECO:0000256" key="7">
    <source>
        <dbReference type="PROSITE-ProRule" id="PRU00089"/>
    </source>
</evidence>
<dbReference type="GO" id="GO:0000987">
    <property type="term" value="F:cis-regulatory region sequence-specific DNA binding"/>
    <property type="evidence" value="ECO:0007669"/>
    <property type="project" value="TreeGrafter"/>
</dbReference>
<evidence type="ECO:0000313" key="10">
    <source>
        <dbReference type="Proteomes" id="UP000069272"/>
    </source>
</evidence>
<dbReference type="InterPro" id="IPR036388">
    <property type="entry name" value="WH-like_DNA-bd_sf"/>
</dbReference>
<dbReference type="Gene3D" id="1.10.10.10">
    <property type="entry name" value="Winged helix-like DNA-binding domain superfamily/Winged helix DNA-binding domain"/>
    <property type="match status" value="1"/>
</dbReference>
<evidence type="ECO:0000313" key="9">
    <source>
        <dbReference type="EnsemblMetazoa" id="AALB006756-PA"/>
    </source>
</evidence>
<dbReference type="InterPro" id="IPR036390">
    <property type="entry name" value="WH_DNA-bd_sf"/>
</dbReference>
<evidence type="ECO:0000256" key="8">
    <source>
        <dbReference type="SAM" id="MobiDB-lite"/>
    </source>
</evidence>
<feature type="compositionally biased region" description="Low complexity" evidence="8">
    <location>
        <begin position="485"/>
        <end position="515"/>
    </location>
</feature>
<comment type="subcellular location">
    <subcellularLocation>
        <location evidence="1 7">Nucleus</location>
    </subcellularLocation>
</comment>
<dbReference type="Proteomes" id="UP000069272">
    <property type="component" value="Chromosome X"/>
</dbReference>
<sequence>MQRSSPLYVLSNCGGPSVTAPPLLAPLSSGEQQQQQQQQLYSMLPIDPLSGHPQQQQQQEQHQEQVAEATPLGGRCALKRKLSVSSSETNPDRGYPVAYSSVTVPDSGAKVCKDTVPGLSGASNGVVLTDISSSTWTSTAELLDLDRKSSTGVSGAGGWIGGGNHPVAESCPPTGGGTVDGSPSRNAGADGGVGGGGGGGGGGGPHLAPPLHPTNGIKASERLAQTPEAPEDCKNLSWLLNFKLDDLPNLSPRSNRKQKAKLSASGATGPGDGANVAGTTVATGTTAGGVHVGTGGGGADQQHHVAVAIEEGDLNVGENVTIESSGGKYPKKPPFTYTELIEYALVVHGDLTVAAIYQWISEHFPYYKSHDDRWKNSVRHNLSINPHFRKGRKSSHGSGHLWTISSRNSEENSLAWEHKKQRFQWYFQMEADARVRKSGTGPETMVDDEVAAATASLAQYAQKSPNTQSPVTQTIEIVNPPTSEQNPQQQQQHRLQAHALQQNQAQQQQQHQPHQLTYHPTQTLYADIISNAQFEITATAEEIKHLDEETLNGMGRGTEIQIVRPIQTIQTYEMLDSEYNIADYLNPVPKEEIVQECGLRSVALDPAELGINIPSTNDQDNDMLFDDFSLNYFGSNIMT</sequence>
<dbReference type="InterPro" id="IPR001766">
    <property type="entry name" value="Fork_head_dom"/>
</dbReference>
<evidence type="ECO:0000256" key="2">
    <source>
        <dbReference type="ARBA" id="ARBA00022473"/>
    </source>
</evidence>
<evidence type="ECO:0000256" key="4">
    <source>
        <dbReference type="ARBA" id="ARBA00023125"/>
    </source>
</evidence>
<keyword evidence="6 7" id="KW-0539">Nucleus</keyword>
<dbReference type="VEuPathDB" id="VectorBase:AALB20_028145"/>
<dbReference type="SMART" id="SM00339">
    <property type="entry name" value="FH"/>
    <property type="match status" value="1"/>
</dbReference>
<feature type="region of interest" description="Disordered" evidence="8">
    <location>
        <begin position="11"/>
        <end position="68"/>
    </location>
</feature>
<keyword evidence="2" id="KW-0217">Developmental protein</keyword>
<keyword evidence="5" id="KW-0804">Transcription</keyword>
<reference evidence="9 10" key="1">
    <citation type="journal article" date="2017" name="G3 (Bethesda)">
        <title>The Physical Genome Mapping of Anopheles albimanus Corrected Scaffold Misassemblies and Identified Interarm Rearrangements in Genus Anopheles.</title>
        <authorList>
            <person name="Artemov G.N."/>
            <person name="Peery A.N."/>
            <person name="Jiang X."/>
            <person name="Tu Z."/>
            <person name="Stegniy V.N."/>
            <person name="Sharakhova M.V."/>
            <person name="Sharakhov I.V."/>
        </authorList>
    </citation>
    <scope>NUCLEOTIDE SEQUENCE [LARGE SCALE GENOMIC DNA]</scope>
    <source>
        <strain evidence="9 10">ALBI9_A</strain>
    </source>
</reference>
<name>A0A182FJR1_ANOAL</name>
<dbReference type="CDD" id="cd00059">
    <property type="entry name" value="FH_FOX"/>
    <property type="match status" value="1"/>
</dbReference>
<reference evidence="9" key="2">
    <citation type="submission" date="2022-08" db="UniProtKB">
        <authorList>
            <consortium name="EnsemblMetazoa"/>
        </authorList>
    </citation>
    <scope>IDENTIFICATION</scope>
    <source>
        <strain evidence="9">STECLA/ALBI9_A</strain>
    </source>
</reference>
<dbReference type="EnsemblMetazoa" id="AALB006756-RA">
    <property type="protein sequence ID" value="AALB006756-PA"/>
    <property type="gene ID" value="AALB006756"/>
</dbReference>
<protein>
    <submittedName>
        <fullName evidence="9">Uncharacterized protein</fullName>
    </submittedName>
</protein>
<evidence type="ECO:0000256" key="5">
    <source>
        <dbReference type="ARBA" id="ARBA00023163"/>
    </source>
</evidence>
<accession>A0A182FJR1</accession>
<evidence type="ECO:0000256" key="3">
    <source>
        <dbReference type="ARBA" id="ARBA00023015"/>
    </source>
</evidence>
<feature type="DNA-binding region" description="Fork-head" evidence="7">
    <location>
        <begin position="332"/>
        <end position="423"/>
    </location>
</feature>
<organism evidence="9 10">
    <name type="scientific">Anopheles albimanus</name>
    <name type="common">New world malaria mosquito</name>
    <dbReference type="NCBI Taxonomy" id="7167"/>
    <lineage>
        <taxon>Eukaryota</taxon>
        <taxon>Metazoa</taxon>
        <taxon>Ecdysozoa</taxon>
        <taxon>Arthropoda</taxon>
        <taxon>Hexapoda</taxon>
        <taxon>Insecta</taxon>
        <taxon>Pterygota</taxon>
        <taxon>Neoptera</taxon>
        <taxon>Endopterygota</taxon>
        <taxon>Diptera</taxon>
        <taxon>Nematocera</taxon>
        <taxon>Culicoidea</taxon>
        <taxon>Culicidae</taxon>
        <taxon>Anophelinae</taxon>
        <taxon>Anopheles</taxon>
    </lineage>
</organism>
<dbReference type="GO" id="GO:0005634">
    <property type="term" value="C:nucleus"/>
    <property type="evidence" value="ECO:0007669"/>
    <property type="project" value="UniProtKB-SubCell"/>
</dbReference>
<feature type="region of interest" description="Disordered" evidence="8">
    <location>
        <begin position="479"/>
        <end position="515"/>
    </location>
</feature>
<dbReference type="PANTHER" id="PTHR13962">
    <property type="entry name" value="FORKHEAD BOX PROTEIN N3-LIKE PROTEIN-RELATED"/>
    <property type="match status" value="1"/>
</dbReference>
<feature type="compositionally biased region" description="Gly residues" evidence="8">
    <location>
        <begin position="189"/>
        <end position="205"/>
    </location>
</feature>
<dbReference type="PANTHER" id="PTHR13962:SF17">
    <property type="entry name" value="FORKHEAD BOX PROTEIN N4"/>
    <property type="match status" value="1"/>
</dbReference>
<dbReference type="GO" id="GO:0003700">
    <property type="term" value="F:DNA-binding transcription factor activity"/>
    <property type="evidence" value="ECO:0007669"/>
    <property type="project" value="InterPro"/>
</dbReference>
<dbReference type="PROSITE" id="PS50039">
    <property type="entry name" value="FORK_HEAD_3"/>
    <property type="match status" value="1"/>
</dbReference>
<dbReference type="SUPFAM" id="SSF46785">
    <property type="entry name" value="Winged helix' DNA-binding domain"/>
    <property type="match status" value="1"/>
</dbReference>
<evidence type="ECO:0000256" key="6">
    <source>
        <dbReference type="ARBA" id="ARBA00023242"/>
    </source>
</evidence>
<dbReference type="STRING" id="7167.A0A182FJR1"/>
<feature type="region of interest" description="Disordered" evidence="8">
    <location>
        <begin position="247"/>
        <end position="280"/>
    </location>
</feature>
<dbReference type="PROSITE" id="PS00658">
    <property type="entry name" value="FORK_HEAD_2"/>
    <property type="match status" value="1"/>
</dbReference>
<dbReference type="InterPro" id="IPR030456">
    <property type="entry name" value="TF_fork_head_CS_2"/>
</dbReference>
<keyword evidence="4 7" id="KW-0238">DNA-binding</keyword>
<proteinExistence type="predicted"/>
<dbReference type="VEuPathDB" id="VectorBase:AALB006756"/>
<dbReference type="AlphaFoldDB" id="A0A182FJR1"/>
<evidence type="ECO:0000256" key="1">
    <source>
        <dbReference type="ARBA" id="ARBA00004123"/>
    </source>
</evidence>
<dbReference type="PRINTS" id="PR00053">
    <property type="entry name" value="FORKHEAD"/>
</dbReference>
<keyword evidence="3" id="KW-0805">Transcription regulation</keyword>
<dbReference type="Pfam" id="PF00250">
    <property type="entry name" value="Forkhead"/>
    <property type="match status" value="1"/>
</dbReference>
<feature type="region of interest" description="Disordered" evidence="8">
    <location>
        <begin position="171"/>
        <end position="216"/>
    </location>
</feature>
<dbReference type="InterPro" id="IPR047119">
    <property type="entry name" value="FOXN2/3-like"/>
</dbReference>